<dbReference type="Gene3D" id="3.40.50.150">
    <property type="entry name" value="Vaccinia Virus protein VP39"/>
    <property type="match status" value="1"/>
</dbReference>
<sequence>MSRQLNEKSTPEQIRSRFDNDVERFSNLETGQTAAIDAAYCLDLIAQAATNHTPNMSHILDIGCGAGNFTLRILQQLKHNQVHVSLNDLSPNMLERASTRIASQTTGQITLLQNDIRNKDLPEKQYDCVVAAMVLHHLREEHEWSQVFQKLHTAIKPGGALWIYDLVEHDNHTLHQLAWQQYSDYLVNFKDAEYRDLVFDYIDQEDSPRPLMWQLTQLENAGFSCVDVLHKHGVCAAYCAFK</sequence>
<dbReference type="PANTHER" id="PTHR43861">
    <property type="entry name" value="TRANS-ACONITATE 2-METHYLTRANSFERASE-RELATED"/>
    <property type="match status" value="1"/>
</dbReference>
<keyword evidence="1 4" id="KW-0489">Methyltransferase</keyword>
<name>A0A517YW75_9BACT</name>
<dbReference type="SUPFAM" id="SSF53335">
    <property type="entry name" value="S-adenosyl-L-methionine-dependent methyltransferases"/>
    <property type="match status" value="1"/>
</dbReference>
<dbReference type="KEGG" id="pcor:KS4_25550"/>
<dbReference type="Proteomes" id="UP000317369">
    <property type="component" value="Chromosome"/>
</dbReference>
<keyword evidence="5" id="KW-1185">Reference proteome</keyword>
<evidence type="ECO:0000256" key="1">
    <source>
        <dbReference type="ARBA" id="ARBA00022603"/>
    </source>
</evidence>
<dbReference type="GO" id="GO:0008168">
    <property type="term" value="F:methyltransferase activity"/>
    <property type="evidence" value="ECO:0007669"/>
    <property type="project" value="UniProtKB-KW"/>
</dbReference>
<dbReference type="RefSeq" id="WP_145078362.1">
    <property type="nucleotide sequence ID" value="NZ_CP036425.1"/>
</dbReference>
<dbReference type="InterPro" id="IPR029063">
    <property type="entry name" value="SAM-dependent_MTases_sf"/>
</dbReference>
<evidence type="ECO:0000313" key="5">
    <source>
        <dbReference type="Proteomes" id="UP000317369"/>
    </source>
</evidence>
<dbReference type="AlphaFoldDB" id="A0A517YW75"/>
<protein>
    <submittedName>
        <fullName evidence="4">tRNA (Cmo5U34)-methyltransferase</fullName>
        <ecNumber evidence="4">2.1.1.-</ecNumber>
    </submittedName>
</protein>
<evidence type="ECO:0000256" key="2">
    <source>
        <dbReference type="ARBA" id="ARBA00022679"/>
    </source>
</evidence>
<dbReference type="OrthoDB" id="278023at2"/>
<organism evidence="4 5">
    <name type="scientific">Poriferisphaera corsica</name>
    <dbReference type="NCBI Taxonomy" id="2528020"/>
    <lineage>
        <taxon>Bacteria</taxon>
        <taxon>Pseudomonadati</taxon>
        <taxon>Planctomycetota</taxon>
        <taxon>Phycisphaerae</taxon>
        <taxon>Phycisphaerales</taxon>
        <taxon>Phycisphaeraceae</taxon>
        <taxon>Poriferisphaera</taxon>
    </lineage>
</organism>
<dbReference type="InterPro" id="IPR041698">
    <property type="entry name" value="Methyltransf_25"/>
</dbReference>
<evidence type="ECO:0000313" key="4">
    <source>
        <dbReference type="EMBL" id="QDU34485.1"/>
    </source>
</evidence>
<feature type="domain" description="Methyltransferase" evidence="3">
    <location>
        <begin position="59"/>
        <end position="159"/>
    </location>
</feature>
<dbReference type="PANTHER" id="PTHR43861:SF1">
    <property type="entry name" value="TRANS-ACONITATE 2-METHYLTRANSFERASE"/>
    <property type="match status" value="1"/>
</dbReference>
<keyword evidence="2 4" id="KW-0808">Transferase</keyword>
<evidence type="ECO:0000259" key="3">
    <source>
        <dbReference type="Pfam" id="PF13649"/>
    </source>
</evidence>
<dbReference type="EMBL" id="CP036425">
    <property type="protein sequence ID" value="QDU34485.1"/>
    <property type="molecule type" value="Genomic_DNA"/>
</dbReference>
<dbReference type="Pfam" id="PF13649">
    <property type="entry name" value="Methyltransf_25"/>
    <property type="match status" value="1"/>
</dbReference>
<proteinExistence type="predicted"/>
<dbReference type="EC" id="2.1.1.-" evidence="4"/>
<dbReference type="CDD" id="cd02440">
    <property type="entry name" value="AdoMet_MTases"/>
    <property type="match status" value="1"/>
</dbReference>
<gene>
    <name evidence="4" type="primary">cmoA</name>
    <name evidence="4" type="ORF">KS4_25550</name>
</gene>
<reference evidence="4 5" key="1">
    <citation type="submission" date="2019-02" db="EMBL/GenBank/DDBJ databases">
        <title>Deep-cultivation of Planctomycetes and their phenomic and genomic characterization uncovers novel biology.</title>
        <authorList>
            <person name="Wiegand S."/>
            <person name="Jogler M."/>
            <person name="Boedeker C."/>
            <person name="Pinto D."/>
            <person name="Vollmers J."/>
            <person name="Rivas-Marin E."/>
            <person name="Kohn T."/>
            <person name="Peeters S.H."/>
            <person name="Heuer A."/>
            <person name="Rast P."/>
            <person name="Oberbeckmann S."/>
            <person name="Bunk B."/>
            <person name="Jeske O."/>
            <person name="Meyerdierks A."/>
            <person name="Storesund J.E."/>
            <person name="Kallscheuer N."/>
            <person name="Luecker S."/>
            <person name="Lage O.M."/>
            <person name="Pohl T."/>
            <person name="Merkel B.J."/>
            <person name="Hornburger P."/>
            <person name="Mueller R.-W."/>
            <person name="Bruemmer F."/>
            <person name="Labrenz M."/>
            <person name="Spormann A.M."/>
            <person name="Op den Camp H."/>
            <person name="Overmann J."/>
            <person name="Amann R."/>
            <person name="Jetten M.S.M."/>
            <person name="Mascher T."/>
            <person name="Medema M.H."/>
            <person name="Devos D.P."/>
            <person name="Kaster A.-K."/>
            <person name="Ovreas L."/>
            <person name="Rohde M."/>
            <person name="Galperin M.Y."/>
            <person name="Jogler C."/>
        </authorList>
    </citation>
    <scope>NUCLEOTIDE SEQUENCE [LARGE SCALE GENOMIC DNA]</scope>
    <source>
        <strain evidence="4 5">KS4</strain>
    </source>
</reference>
<dbReference type="GO" id="GO:0032259">
    <property type="term" value="P:methylation"/>
    <property type="evidence" value="ECO:0007669"/>
    <property type="project" value="UniProtKB-KW"/>
</dbReference>
<accession>A0A517YW75</accession>